<dbReference type="GO" id="GO:0006835">
    <property type="term" value="P:dicarboxylic acid transport"/>
    <property type="evidence" value="ECO:0007669"/>
    <property type="project" value="TreeGrafter"/>
</dbReference>
<keyword evidence="4 8" id="KW-0812">Transmembrane</keyword>
<organism evidence="9 10">
    <name type="scientific">Enhygromyxa salina</name>
    <dbReference type="NCBI Taxonomy" id="215803"/>
    <lineage>
        <taxon>Bacteria</taxon>
        <taxon>Pseudomonadati</taxon>
        <taxon>Myxococcota</taxon>
        <taxon>Polyangia</taxon>
        <taxon>Nannocystales</taxon>
        <taxon>Nannocystaceae</taxon>
        <taxon>Enhygromyxa</taxon>
    </lineage>
</organism>
<feature type="transmembrane region" description="Helical" evidence="8">
    <location>
        <begin position="28"/>
        <end position="46"/>
    </location>
</feature>
<keyword evidence="6 8" id="KW-1133">Transmembrane helix</keyword>
<keyword evidence="5" id="KW-0769">Symport</keyword>
<dbReference type="EMBL" id="PVNK01000153">
    <property type="protein sequence ID" value="PRP97538.1"/>
    <property type="molecule type" value="Genomic_DNA"/>
</dbReference>
<proteinExistence type="predicted"/>
<dbReference type="SUPFAM" id="SSF118215">
    <property type="entry name" value="Proton glutamate symport protein"/>
    <property type="match status" value="1"/>
</dbReference>
<evidence type="ECO:0000256" key="5">
    <source>
        <dbReference type="ARBA" id="ARBA00022847"/>
    </source>
</evidence>
<feature type="transmembrane region" description="Helical" evidence="8">
    <location>
        <begin position="181"/>
        <end position="198"/>
    </location>
</feature>
<protein>
    <submittedName>
        <fullName evidence="9">Proton glutamate symport protein</fullName>
    </submittedName>
</protein>
<keyword evidence="3" id="KW-1003">Cell membrane</keyword>
<feature type="transmembrane region" description="Helical" evidence="8">
    <location>
        <begin position="357"/>
        <end position="376"/>
    </location>
</feature>
<evidence type="ECO:0000313" key="9">
    <source>
        <dbReference type="EMBL" id="PRP97538.1"/>
    </source>
</evidence>
<evidence type="ECO:0000256" key="7">
    <source>
        <dbReference type="ARBA" id="ARBA00023136"/>
    </source>
</evidence>
<sequence length="449" mass="46425">MFEELQLLTVEPLQRLVSYLDELVAGRLWLKVLIGMVLGVGVGFVLGPEVGLVEPATAEAVVSWLALPGMLFLALIQMIVIALVFASIIRGLGASDSVAQLRALGLRAAAYFVFTSAMAIGLGIGVALLIRPGDYIEMDVEVELDLAATTPTSSAATASLPERVVGLLPDNPIAAMADGQLLQIVLFAIVIGVALVSMPNEKSRPLFDLLGAIQEVCMTVVKFGMRLAPLAVFGLMTRVSATTGLDTLVGVGVYVLAVLGGLLALVCVYLVLVTVFGRMKPWTFLAAAREVQLLAFSTSSSAAVMPLSMSTAEQKLGVRPASARFLIPLGSTINMDGTALYQGVATLFLAQAFGIELNTGALALVVVTAVAGSIGAPATPGVGIVVLASVLEGAGIPTAGIAMILGVDRLLDMSRTAVNVTGDLTAAVVLDRWMGDELDNPASEPPGAS</sequence>
<dbReference type="Proteomes" id="UP000237968">
    <property type="component" value="Unassembled WGS sequence"/>
</dbReference>
<feature type="transmembrane region" description="Helical" evidence="8">
    <location>
        <begin position="251"/>
        <end position="276"/>
    </location>
</feature>
<evidence type="ECO:0000256" key="6">
    <source>
        <dbReference type="ARBA" id="ARBA00022989"/>
    </source>
</evidence>
<comment type="subcellular location">
    <subcellularLocation>
        <location evidence="1">Cell membrane</location>
        <topology evidence="1">Multi-pass membrane protein</topology>
    </subcellularLocation>
</comment>
<dbReference type="InterPro" id="IPR001991">
    <property type="entry name" value="Na-dicarboxylate_symporter"/>
</dbReference>
<keyword evidence="7 8" id="KW-0472">Membrane</keyword>
<dbReference type="InterPro" id="IPR018107">
    <property type="entry name" value="Na-dicarboxylate_symporter_CS"/>
</dbReference>
<dbReference type="AlphaFoldDB" id="A0A2S9XXE3"/>
<evidence type="ECO:0000256" key="3">
    <source>
        <dbReference type="ARBA" id="ARBA00022475"/>
    </source>
</evidence>
<keyword evidence="10" id="KW-1185">Reference proteome</keyword>
<dbReference type="GO" id="GO:0015293">
    <property type="term" value="F:symporter activity"/>
    <property type="evidence" value="ECO:0007669"/>
    <property type="project" value="UniProtKB-KW"/>
</dbReference>
<keyword evidence="2" id="KW-0813">Transport</keyword>
<feature type="transmembrane region" description="Helical" evidence="8">
    <location>
        <begin position="66"/>
        <end position="89"/>
    </location>
</feature>
<accession>A0A2S9XXE3</accession>
<dbReference type="GO" id="GO:0005886">
    <property type="term" value="C:plasma membrane"/>
    <property type="evidence" value="ECO:0007669"/>
    <property type="project" value="UniProtKB-SubCell"/>
</dbReference>
<feature type="transmembrane region" description="Helical" evidence="8">
    <location>
        <begin position="109"/>
        <end position="130"/>
    </location>
</feature>
<name>A0A2S9XXE3_9BACT</name>
<dbReference type="Pfam" id="PF00375">
    <property type="entry name" value="SDF"/>
    <property type="match status" value="1"/>
</dbReference>
<evidence type="ECO:0000256" key="2">
    <source>
        <dbReference type="ARBA" id="ARBA00022448"/>
    </source>
</evidence>
<evidence type="ECO:0000313" key="10">
    <source>
        <dbReference type="Proteomes" id="UP000237968"/>
    </source>
</evidence>
<dbReference type="RefSeq" id="WP_106392690.1">
    <property type="nucleotide sequence ID" value="NZ_PVNK01000153.1"/>
</dbReference>
<dbReference type="PRINTS" id="PR00173">
    <property type="entry name" value="EDTRNSPORT"/>
</dbReference>
<dbReference type="PANTHER" id="PTHR42865:SF7">
    <property type="entry name" value="PROTON_GLUTAMATE-ASPARTATE SYMPORTER"/>
    <property type="match status" value="1"/>
</dbReference>
<reference evidence="9 10" key="1">
    <citation type="submission" date="2018-03" db="EMBL/GenBank/DDBJ databases">
        <title>Draft Genome Sequences of the Obligatory Marine Myxobacteria Enhygromyxa salina SWB005.</title>
        <authorList>
            <person name="Poehlein A."/>
            <person name="Moghaddam J.A."/>
            <person name="Harms H."/>
            <person name="Alanjari M."/>
            <person name="Koenig G.M."/>
            <person name="Daniel R."/>
            <person name="Schaeberle T.F."/>
        </authorList>
    </citation>
    <scope>NUCLEOTIDE SEQUENCE [LARGE SCALE GENOMIC DNA]</scope>
    <source>
        <strain evidence="9 10">SWB005</strain>
    </source>
</reference>
<evidence type="ECO:0000256" key="4">
    <source>
        <dbReference type="ARBA" id="ARBA00022692"/>
    </source>
</evidence>
<dbReference type="Gene3D" id="1.10.3860.10">
    <property type="entry name" value="Sodium:dicarboxylate symporter"/>
    <property type="match status" value="1"/>
</dbReference>
<evidence type="ECO:0000256" key="1">
    <source>
        <dbReference type="ARBA" id="ARBA00004651"/>
    </source>
</evidence>
<evidence type="ECO:0000256" key="8">
    <source>
        <dbReference type="SAM" id="Phobius"/>
    </source>
</evidence>
<dbReference type="PANTHER" id="PTHR42865">
    <property type="entry name" value="PROTON/GLUTAMATE-ASPARTATE SYMPORTER"/>
    <property type="match status" value="1"/>
</dbReference>
<dbReference type="InterPro" id="IPR036458">
    <property type="entry name" value="Na:dicarbo_symporter_sf"/>
</dbReference>
<gene>
    <name evidence="9" type="primary">gltP_2</name>
    <name evidence="9" type="ORF">ENSA5_33350</name>
</gene>
<feature type="transmembrane region" description="Helical" evidence="8">
    <location>
        <begin position="219"/>
        <end position="239"/>
    </location>
</feature>
<comment type="caution">
    <text evidence="9">The sequence shown here is derived from an EMBL/GenBank/DDBJ whole genome shotgun (WGS) entry which is preliminary data.</text>
</comment>
<dbReference type="OrthoDB" id="9766690at2"/>
<feature type="transmembrane region" description="Helical" evidence="8">
    <location>
        <begin position="382"/>
        <end position="405"/>
    </location>
</feature>
<dbReference type="PROSITE" id="PS00714">
    <property type="entry name" value="NA_DICARBOXYL_SYMP_2"/>
    <property type="match status" value="1"/>
</dbReference>